<evidence type="ECO:0000313" key="1">
    <source>
        <dbReference type="EMBL" id="SHO52034.1"/>
    </source>
</evidence>
<protein>
    <submittedName>
        <fullName evidence="1">Uncharacterized protein</fullName>
    </submittedName>
</protein>
<sequence length="68" mass="8381">MTDLIKKWCDNNNALSRTLEMFWNCFEIYSNEDYEEYITVFPDGKKMLLQNLIRFYMRLTCQIFHKNV</sequence>
<accession>A0A1M7YHA5</accession>
<name>A0A1M7YHA5_9FIRM</name>
<keyword evidence="2" id="KW-1185">Reference proteome</keyword>
<dbReference type="EMBL" id="FRFD01000010">
    <property type="protein sequence ID" value="SHO52034.1"/>
    <property type="molecule type" value="Genomic_DNA"/>
</dbReference>
<dbReference type="Proteomes" id="UP000184612">
    <property type="component" value="Unassembled WGS sequence"/>
</dbReference>
<evidence type="ECO:0000313" key="2">
    <source>
        <dbReference type="Proteomes" id="UP000184612"/>
    </source>
</evidence>
<organism evidence="1 2">
    <name type="scientific">Anaerocolumna xylanovorans DSM 12503</name>
    <dbReference type="NCBI Taxonomy" id="1121345"/>
    <lineage>
        <taxon>Bacteria</taxon>
        <taxon>Bacillati</taxon>
        <taxon>Bacillota</taxon>
        <taxon>Clostridia</taxon>
        <taxon>Lachnospirales</taxon>
        <taxon>Lachnospiraceae</taxon>
        <taxon>Anaerocolumna</taxon>
    </lineage>
</organism>
<reference evidence="1 2" key="1">
    <citation type="submission" date="2016-12" db="EMBL/GenBank/DDBJ databases">
        <authorList>
            <person name="Song W.-J."/>
            <person name="Kurnit D.M."/>
        </authorList>
    </citation>
    <scope>NUCLEOTIDE SEQUENCE [LARGE SCALE GENOMIC DNA]</scope>
    <source>
        <strain evidence="1 2">DSM 12503</strain>
    </source>
</reference>
<gene>
    <name evidence="1" type="ORF">SAMN02745217_03474</name>
</gene>
<dbReference type="AlphaFoldDB" id="A0A1M7YHA5"/>
<dbReference type="STRING" id="1121345.SAMN02745217_03474"/>
<proteinExistence type="predicted"/>